<sequence length="157" mass="17915">MPTAPILPLMPTTLARMTHDYARHGTTSLFAAVDISSGSVIDAAVPRDLDLRLLLDNHATHKTPTVTRWRIRHPRFHPHSTPTSSSWLNLVERWFAELTARTLRRSAHCVATVLEAGVRRWINEWNTDPRPFVWTTTTDQILDTLTAYCGRINDSRH</sequence>
<comment type="caution">
    <text evidence="2">The sequence shown here is derived from an EMBL/GenBank/DDBJ whole genome shotgun (WGS) entry which is preliminary data.</text>
</comment>
<keyword evidence="3" id="KW-1185">Reference proteome</keyword>
<evidence type="ECO:0000313" key="3">
    <source>
        <dbReference type="Proteomes" id="UP000517916"/>
    </source>
</evidence>
<feature type="domain" description="Tc1-like transposase DDE" evidence="1">
    <location>
        <begin position="50"/>
        <end position="110"/>
    </location>
</feature>
<accession>A0ABR6BGU7</accession>
<reference evidence="2 3" key="1">
    <citation type="submission" date="2020-08" db="EMBL/GenBank/DDBJ databases">
        <title>Genomic Encyclopedia of Archaeal and Bacterial Type Strains, Phase II (KMG-II): from individual species to whole genera.</title>
        <authorList>
            <person name="Goeker M."/>
        </authorList>
    </citation>
    <scope>NUCLEOTIDE SEQUENCE [LARGE SCALE GENOMIC DNA]</scope>
    <source>
        <strain evidence="2 3">DSM 43850</strain>
    </source>
</reference>
<protein>
    <submittedName>
        <fullName evidence="2">Transposase</fullName>
    </submittedName>
</protein>
<gene>
    <name evidence="2" type="ORF">BC739_002993</name>
</gene>
<evidence type="ECO:0000313" key="2">
    <source>
        <dbReference type="EMBL" id="MBA8925794.1"/>
    </source>
</evidence>
<dbReference type="Proteomes" id="UP000517916">
    <property type="component" value="Unassembled WGS sequence"/>
</dbReference>
<proteinExistence type="predicted"/>
<organism evidence="2 3">
    <name type="scientific">Kutzneria viridogrisea</name>
    <dbReference type="NCBI Taxonomy" id="47990"/>
    <lineage>
        <taxon>Bacteria</taxon>
        <taxon>Bacillati</taxon>
        <taxon>Actinomycetota</taxon>
        <taxon>Actinomycetes</taxon>
        <taxon>Pseudonocardiales</taxon>
        <taxon>Pseudonocardiaceae</taxon>
        <taxon>Kutzneria</taxon>
    </lineage>
</organism>
<dbReference type="InterPro" id="IPR038717">
    <property type="entry name" value="Tc1-like_DDE_dom"/>
</dbReference>
<dbReference type="EMBL" id="JACJID010000002">
    <property type="protein sequence ID" value="MBA8925794.1"/>
    <property type="molecule type" value="Genomic_DNA"/>
</dbReference>
<dbReference type="Pfam" id="PF13358">
    <property type="entry name" value="DDE_3"/>
    <property type="match status" value="1"/>
</dbReference>
<name>A0ABR6BGU7_9PSEU</name>
<evidence type="ECO:0000259" key="1">
    <source>
        <dbReference type="Pfam" id="PF13358"/>
    </source>
</evidence>